<comment type="caution">
    <text evidence="5">The sequence shown here is derived from an EMBL/GenBank/DDBJ whole genome shotgun (WGS) entry which is preliminary data.</text>
</comment>
<reference evidence="5" key="2">
    <citation type="journal article" date="2023" name="IMA Fungus">
        <title>Comparative genomic study of the Penicillium genus elucidates a diverse pangenome and 15 lateral gene transfer events.</title>
        <authorList>
            <person name="Petersen C."/>
            <person name="Sorensen T."/>
            <person name="Nielsen M.R."/>
            <person name="Sondergaard T.E."/>
            <person name="Sorensen J.L."/>
            <person name="Fitzpatrick D.A."/>
            <person name="Frisvad J.C."/>
            <person name="Nielsen K.L."/>
        </authorList>
    </citation>
    <scope>NUCLEOTIDE SEQUENCE</scope>
    <source>
        <strain evidence="5">IBT 21472</strain>
    </source>
</reference>
<dbReference type="GO" id="GO:0016020">
    <property type="term" value="C:membrane"/>
    <property type="evidence" value="ECO:0007669"/>
    <property type="project" value="UniProtKB-SubCell"/>
</dbReference>
<evidence type="ECO:0000256" key="1">
    <source>
        <dbReference type="ARBA" id="ARBA00004370"/>
    </source>
</evidence>
<evidence type="ECO:0000313" key="6">
    <source>
        <dbReference type="Proteomes" id="UP001147746"/>
    </source>
</evidence>
<dbReference type="InterPro" id="IPR051706">
    <property type="entry name" value="Glycosyltransferase_domain"/>
</dbReference>
<sequence length="71" mass="8240">MEDATVDAIHHAELPSANSSLIEQRPQIIPKIIHQTYRHEAIPEIWVEAQQSCIDLHPDYEYIAHHLCNKM</sequence>
<keyword evidence="4" id="KW-0472">Membrane</keyword>
<gene>
    <name evidence="5" type="ORF">N7476_010515</name>
</gene>
<evidence type="ECO:0000256" key="3">
    <source>
        <dbReference type="ARBA" id="ARBA00022989"/>
    </source>
</evidence>
<keyword evidence="2" id="KW-0812">Transmembrane</keyword>
<evidence type="ECO:0000256" key="2">
    <source>
        <dbReference type="ARBA" id="ARBA00022692"/>
    </source>
</evidence>
<comment type="subcellular location">
    <subcellularLocation>
        <location evidence="1">Membrane</location>
    </subcellularLocation>
</comment>
<accession>A0A9W9H1N1</accession>
<dbReference type="SUPFAM" id="SSF53448">
    <property type="entry name" value="Nucleotide-diphospho-sugar transferases"/>
    <property type="match status" value="1"/>
</dbReference>
<dbReference type="OrthoDB" id="3647at2759"/>
<evidence type="ECO:0000313" key="5">
    <source>
        <dbReference type="EMBL" id="KAJ5303716.1"/>
    </source>
</evidence>
<dbReference type="EMBL" id="JAPZBO010000009">
    <property type="protein sequence ID" value="KAJ5303716.1"/>
    <property type="molecule type" value="Genomic_DNA"/>
</dbReference>
<dbReference type="AlphaFoldDB" id="A0A9W9H1N1"/>
<dbReference type="PANTHER" id="PTHR32385">
    <property type="entry name" value="MANNOSYL PHOSPHORYLINOSITOL CERAMIDE SYNTHASE"/>
    <property type="match status" value="1"/>
</dbReference>
<reference evidence="5" key="1">
    <citation type="submission" date="2022-12" db="EMBL/GenBank/DDBJ databases">
        <authorList>
            <person name="Petersen C."/>
        </authorList>
    </citation>
    <scope>NUCLEOTIDE SEQUENCE</scope>
    <source>
        <strain evidence="5">IBT 21472</strain>
    </source>
</reference>
<dbReference type="GO" id="GO:0051999">
    <property type="term" value="P:mannosyl-inositol phosphorylceramide biosynthetic process"/>
    <property type="evidence" value="ECO:0007669"/>
    <property type="project" value="TreeGrafter"/>
</dbReference>
<name>A0A9W9H1N1_9EURO</name>
<keyword evidence="6" id="KW-1185">Reference proteome</keyword>
<protein>
    <submittedName>
        <fullName evidence="5">MIPC synthase subunit (SurA)</fullName>
    </submittedName>
</protein>
<dbReference type="GO" id="GO:0000030">
    <property type="term" value="F:mannosyltransferase activity"/>
    <property type="evidence" value="ECO:0007669"/>
    <property type="project" value="TreeGrafter"/>
</dbReference>
<keyword evidence="3" id="KW-1133">Transmembrane helix</keyword>
<evidence type="ECO:0000256" key="4">
    <source>
        <dbReference type="ARBA" id="ARBA00023136"/>
    </source>
</evidence>
<dbReference type="PANTHER" id="PTHR32385:SF20">
    <property type="entry name" value="MANNOSYL PHOSPHORYLINOSITOL CERAMIDE SYNTHASE CSH1-RELATED"/>
    <property type="match status" value="1"/>
</dbReference>
<dbReference type="Proteomes" id="UP001147746">
    <property type="component" value="Unassembled WGS sequence"/>
</dbReference>
<organism evidence="5 6">
    <name type="scientific">Penicillium atrosanguineum</name>
    <dbReference type="NCBI Taxonomy" id="1132637"/>
    <lineage>
        <taxon>Eukaryota</taxon>
        <taxon>Fungi</taxon>
        <taxon>Dikarya</taxon>
        <taxon>Ascomycota</taxon>
        <taxon>Pezizomycotina</taxon>
        <taxon>Eurotiomycetes</taxon>
        <taxon>Eurotiomycetidae</taxon>
        <taxon>Eurotiales</taxon>
        <taxon>Aspergillaceae</taxon>
        <taxon>Penicillium</taxon>
    </lineage>
</organism>
<dbReference type="InterPro" id="IPR029044">
    <property type="entry name" value="Nucleotide-diphossugar_trans"/>
</dbReference>
<proteinExistence type="predicted"/>